<keyword evidence="2" id="KW-1185">Reference proteome</keyword>
<gene>
    <name evidence="1" type="ORF">BDV98DRAFT_223020</name>
</gene>
<evidence type="ECO:0000313" key="2">
    <source>
        <dbReference type="Proteomes" id="UP000305067"/>
    </source>
</evidence>
<accession>A0A5C3QYX2</accession>
<proteinExistence type="predicted"/>
<name>A0A5C3QYX2_9AGAR</name>
<evidence type="ECO:0000313" key="1">
    <source>
        <dbReference type="EMBL" id="TFL05499.1"/>
    </source>
</evidence>
<organism evidence="1 2">
    <name type="scientific">Pterulicium gracile</name>
    <dbReference type="NCBI Taxonomy" id="1884261"/>
    <lineage>
        <taxon>Eukaryota</taxon>
        <taxon>Fungi</taxon>
        <taxon>Dikarya</taxon>
        <taxon>Basidiomycota</taxon>
        <taxon>Agaricomycotina</taxon>
        <taxon>Agaricomycetes</taxon>
        <taxon>Agaricomycetidae</taxon>
        <taxon>Agaricales</taxon>
        <taxon>Pleurotineae</taxon>
        <taxon>Pterulaceae</taxon>
        <taxon>Pterulicium</taxon>
    </lineage>
</organism>
<sequence length="222" mass="25146">MKSSCAPSFPYVQLTDLTLSGSPVCSRTILWFLERCRSLQRFRWDPNPSQGQKEDGDMDHFEPDALVLHQLTHLDISPFVPSLYNFFVLTLPYIRTPNLRSLVFQPRMDPFLIYTLNDLISRSGCQIQNFQAPFPSTFSLDGSYELDTEQEYLELLASFANVESFCIDGTGRVRIPDPTYHPWTVDELYLQAMAPEGNEVLLPKLESLGIVIARAGRGATSS</sequence>
<dbReference type="Proteomes" id="UP000305067">
    <property type="component" value="Unassembled WGS sequence"/>
</dbReference>
<reference evidence="1 2" key="1">
    <citation type="journal article" date="2019" name="Nat. Ecol. Evol.">
        <title>Megaphylogeny resolves global patterns of mushroom evolution.</title>
        <authorList>
            <person name="Varga T."/>
            <person name="Krizsan K."/>
            <person name="Foldi C."/>
            <person name="Dima B."/>
            <person name="Sanchez-Garcia M."/>
            <person name="Sanchez-Ramirez S."/>
            <person name="Szollosi G.J."/>
            <person name="Szarkandi J.G."/>
            <person name="Papp V."/>
            <person name="Albert L."/>
            <person name="Andreopoulos W."/>
            <person name="Angelini C."/>
            <person name="Antonin V."/>
            <person name="Barry K.W."/>
            <person name="Bougher N.L."/>
            <person name="Buchanan P."/>
            <person name="Buyck B."/>
            <person name="Bense V."/>
            <person name="Catcheside P."/>
            <person name="Chovatia M."/>
            <person name="Cooper J."/>
            <person name="Damon W."/>
            <person name="Desjardin D."/>
            <person name="Finy P."/>
            <person name="Geml J."/>
            <person name="Haridas S."/>
            <person name="Hughes K."/>
            <person name="Justo A."/>
            <person name="Karasinski D."/>
            <person name="Kautmanova I."/>
            <person name="Kiss B."/>
            <person name="Kocsube S."/>
            <person name="Kotiranta H."/>
            <person name="LaButti K.M."/>
            <person name="Lechner B.E."/>
            <person name="Liimatainen K."/>
            <person name="Lipzen A."/>
            <person name="Lukacs Z."/>
            <person name="Mihaltcheva S."/>
            <person name="Morgado L.N."/>
            <person name="Niskanen T."/>
            <person name="Noordeloos M.E."/>
            <person name="Ohm R.A."/>
            <person name="Ortiz-Santana B."/>
            <person name="Ovrebo C."/>
            <person name="Racz N."/>
            <person name="Riley R."/>
            <person name="Savchenko A."/>
            <person name="Shiryaev A."/>
            <person name="Soop K."/>
            <person name="Spirin V."/>
            <person name="Szebenyi C."/>
            <person name="Tomsovsky M."/>
            <person name="Tulloss R.E."/>
            <person name="Uehling J."/>
            <person name="Grigoriev I.V."/>
            <person name="Vagvolgyi C."/>
            <person name="Papp T."/>
            <person name="Martin F.M."/>
            <person name="Miettinen O."/>
            <person name="Hibbett D.S."/>
            <person name="Nagy L.G."/>
        </authorList>
    </citation>
    <scope>NUCLEOTIDE SEQUENCE [LARGE SCALE GENOMIC DNA]</scope>
    <source>
        <strain evidence="1 2">CBS 309.79</strain>
    </source>
</reference>
<dbReference type="EMBL" id="ML178816">
    <property type="protein sequence ID" value="TFL05499.1"/>
    <property type="molecule type" value="Genomic_DNA"/>
</dbReference>
<protein>
    <submittedName>
        <fullName evidence="1">Uncharacterized protein</fullName>
    </submittedName>
</protein>
<dbReference type="AlphaFoldDB" id="A0A5C3QYX2"/>